<dbReference type="AlphaFoldDB" id="A0AAE0WE44"/>
<dbReference type="Gene3D" id="2.60.120.920">
    <property type="match status" value="1"/>
</dbReference>
<dbReference type="InterPro" id="IPR013320">
    <property type="entry name" value="ConA-like_dom_sf"/>
</dbReference>
<gene>
    <name evidence="1" type="ORF">CHS0354_022311</name>
</gene>
<reference evidence="1" key="2">
    <citation type="journal article" date="2021" name="Genome Biol. Evol.">
        <title>Developing a high-quality reference genome for a parasitic bivalve with doubly uniparental inheritance (Bivalvia: Unionida).</title>
        <authorList>
            <person name="Smith C.H."/>
        </authorList>
    </citation>
    <scope>NUCLEOTIDE SEQUENCE</scope>
    <source>
        <strain evidence="1">CHS0354</strain>
        <tissue evidence="1">Mantle</tissue>
    </source>
</reference>
<dbReference type="InterPro" id="IPR043136">
    <property type="entry name" value="B30.2/SPRY_sf"/>
</dbReference>
<accession>A0AAE0WE44</accession>
<proteinExistence type="predicted"/>
<reference evidence="1" key="3">
    <citation type="submission" date="2023-05" db="EMBL/GenBank/DDBJ databases">
        <authorList>
            <person name="Smith C.H."/>
        </authorList>
    </citation>
    <scope>NUCLEOTIDE SEQUENCE</scope>
    <source>
        <strain evidence="1">CHS0354</strain>
        <tissue evidence="1">Mantle</tissue>
    </source>
</reference>
<evidence type="ECO:0000313" key="1">
    <source>
        <dbReference type="EMBL" id="KAK3610247.1"/>
    </source>
</evidence>
<name>A0AAE0WE44_9BIVA</name>
<reference evidence="1" key="1">
    <citation type="journal article" date="2021" name="Genome Biol. Evol.">
        <title>A High-Quality Reference Genome for a Parasitic Bivalve with Doubly Uniparental Inheritance (Bivalvia: Unionida).</title>
        <authorList>
            <person name="Smith C.H."/>
        </authorList>
    </citation>
    <scope>NUCLEOTIDE SEQUENCE</scope>
    <source>
        <strain evidence="1">CHS0354</strain>
    </source>
</reference>
<evidence type="ECO:0008006" key="3">
    <source>
        <dbReference type="Google" id="ProtNLM"/>
    </source>
</evidence>
<sequence>MVYRLRQDVCLWCGHESATLAVDSSEEEWTWMHYIKLKGYTFEYAGRGKSIKDVEIAQSRQPLDTTEIEILDPREHCYIAIGLARRSYPKHRQLGCNKGTKSYHEDDGKIIIGSSVEILFGPRYNKGDIMGCGILFPTVYDSEAECDLFSDDMDGPHGGREERITITGLTQMRKIKMQIMGKRNKEV</sequence>
<evidence type="ECO:0000313" key="2">
    <source>
        <dbReference type="Proteomes" id="UP001195483"/>
    </source>
</evidence>
<comment type="caution">
    <text evidence="1">The sequence shown here is derived from an EMBL/GenBank/DDBJ whole genome shotgun (WGS) entry which is preliminary data.</text>
</comment>
<organism evidence="1 2">
    <name type="scientific">Potamilus streckersoni</name>
    <dbReference type="NCBI Taxonomy" id="2493646"/>
    <lineage>
        <taxon>Eukaryota</taxon>
        <taxon>Metazoa</taxon>
        <taxon>Spiralia</taxon>
        <taxon>Lophotrochozoa</taxon>
        <taxon>Mollusca</taxon>
        <taxon>Bivalvia</taxon>
        <taxon>Autobranchia</taxon>
        <taxon>Heteroconchia</taxon>
        <taxon>Palaeoheterodonta</taxon>
        <taxon>Unionida</taxon>
        <taxon>Unionoidea</taxon>
        <taxon>Unionidae</taxon>
        <taxon>Ambleminae</taxon>
        <taxon>Lampsilini</taxon>
        <taxon>Potamilus</taxon>
    </lineage>
</organism>
<dbReference type="SUPFAM" id="SSF49899">
    <property type="entry name" value="Concanavalin A-like lectins/glucanases"/>
    <property type="match status" value="1"/>
</dbReference>
<dbReference type="EMBL" id="JAEAOA010001352">
    <property type="protein sequence ID" value="KAK3610247.1"/>
    <property type="molecule type" value="Genomic_DNA"/>
</dbReference>
<dbReference type="Proteomes" id="UP001195483">
    <property type="component" value="Unassembled WGS sequence"/>
</dbReference>
<keyword evidence="2" id="KW-1185">Reference proteome</keyword>
<protein>
    <recommendedName>
        <fullName evidence="3">SPRY domain-containing protein</fullName>
    </recommendedName>
</protein>